<dbReference type="Proteomes" id="UP001153321">
    <property type="component" value="Chromosome 3"/>
</dbReference>
<dbReference type="AlphaFoldDB" id="A0A9P0ICG0"/>
<dbReference type="EMBL" id="LR824534">
    <property type="protein sequence ID" value="CAH1643336.1"/>
    <property type="molecule type" value="Genomic_DNA"/>
</dbReference>
<feature type="region of interest" description="Disordered" evidence="1">
    <location>
        <begin position="1"/>
        <end position="35"/>
    </location>
</feature>
<keyword evidence="3" id="KW-1185">Reference proteome</keyword>
<gene>
    <name evidence="2" type="ORF">SPLIT_LOCUS8691</name>
</gene>
<proteinExistence type="predicted"/>
<evidence type="ECO:0000313" key="2">
    <source>
        <dbReference type="EMBL" id="CAH1643336.1"/>
    </source>
</evidence>
<organism evidence="2 3">
    <name type="scientific">Spodoptera littoralis</name>
    <name type="common">Egyptian cotton leafworm</name>
    <dbReference type="NCBI Taxonomy" id="7109"/>
    <lineage>
        <taxon>Eukaryota</taxon>
        <taxon>Metazoa</taxon>
        <taxon>Ecdysozoa</taxon>
        <taxon>Arthropoda</taxon>
        <taxon>Hexapoda</taxon>
        <taxon>Insecta</taxon>
        <taxon>Pterygota</taxon>
        <taxon>Neoptera</taxon>
        <taxon>Endopterygota</taxon>
        <taxon>Lepidoptera</taxon>
        <taxon>Glossata</taxon>
        <taxon>Ditrysia</taxon>
        <taxon>Noctuoidea</taxon>
        <taxon>Noctuidae</taxon>
        <taxon>Amphipyrinae</taxon>
        <taxon>Spodoptera</taxon>
    </lineage>
</organism>
<protein>
    <submittedName>
        <fullName evidence="2">Uncharacterized protein</fullName>
    </submittedName>
</protein>
<accession>A0A9P0ICG0</accession>
<evidence type="ECO:0000313" key="3">
    <source>
        <dbReference type="Proteomes" id="UP001153321"/>
    </source>
</evidence>
<sequence length="83" mass="8743">MSSPARAPPPPVPGPVPAGAGMLPPGPGPSRQRSLKDRLREGITGPFHWHYVALSPPPTPQPPPAWLRRSSSIAYVCFTAALS</sequence>
<name>A0A9P0ICG0_SPOLI</name>
<feature type="compositionally biased region" description="Pro residues" evidence="1">
    <location>
        <begin position="1"/>
        <end position="16"/>
    </location>
</feature>
<reference evidence="2" key="1">
    <citation type="submission" date="2022-02" db="EMBL/GenBank/DDBJ databases">
        <authorList>
            <person name="King R."/>
        </authorList>
    </citation>
    <scope>NUCLEOTIDE SEQUENCE</scope>
</reference>
<evidence type="ECO:0000256" key="1">
    <source>
        <dbReference type="SAM" id="MobiDB-lite"/>
    </source>
</evidence>